<dbReference type="GO" id="GO:0005730">
    <property type="term" value="C:nucleolus"/>
    <property type="evidence" value="ECO:0007669"/>
    <property type="project" value="TreeGrafter"/>
</dbReference>
<gene>
    <name evidence="4" type="ordered locus">PAS_chr1-4_0004</name>
</gene>
<keyword evidence="5" id="KW-1185">Reference proteome</keyword>
<dbReference type="InterPro" id="IPR038608">
    <property type="entry name" value="Csm1/Pcs1_C_sf"/>
</dbReference>
<dbReference type="SMR" id="C4QX64"/>
<dbReference type="Pfam" id="PF12539">
    <property type="entry name" value="Csm1"/>
    <property type="match status" value="1"/>
</dbReference>
<dbReference type="STRING" id="644223.C4QX64"/>
<dbReference type="FunCoup" id="C4QX64">
    <property type="interactions" value="170"/>
</dbReference>
<dbReference type="AlphaFoldDB" id="C4QX64"/>
<feature type="compositionally biased region" description="Basic and acidic residues" evidence="2">
    <location>
        <begin position="1"/>
        <end position="11"/>
    </location>
</feature>
<dbReference type="GO" id="GO:0051315">
    <property type="term" value="P:attachment of mitotic spindle microtubules to kinetochore"/>
    <property type="evidence" value="ECO:0007669"/>
    <property type="project" value="TreeGrafter"/>
</dbReference>
<evidence type="ECO:0000256" key="2">
    <source>
        <dbReference type="SAM" id="MobiDB-lite"/>
    </source>
</evidence>
<dbReference type="KEGG" id="ppa:PAS_chr1-4_0004"/>
<dbReference type="Proteomes" id="UP000000314">
    <property type="component" value="Chromosome 1"/>
</dbReference>
<dbReference type="GO" id="GO:0045144">
    <property type="term" value="P:meiotic sister chromatid segregation"/>
    <property type="evidence" value="ECO:0007669"/>
    <property type="project" value="TreeGrafter"/>
</dbReference>
<feature type="compositionally biased region" description="Polar residues" evidence="2">
    <location>
        <begin position="18"/>
        <end position="27"/>
    </location>
</feature>
<dbReference type="HOGENOM" id="CLU_842281_0_0_1"/>
<keyword evidence="1" id="KW-0175">Coiled coil</keyword>
<dbReference type="OrthoDB" id="2431049at2759"/>
<feature type="coiled-coil region" evidence="1">
    <location>
        <begin position="160"/>
        <end position="208"/>
    </location>
</feature>
<evidence type="ECO:0000259" key="3">
    <source>
        <dbReference type="Pfam" id="PF12539"/>
    </source>
</evidence>
<evidence type="ECO:0000313" key="5">
    <source>
        <dbReference type="Proteomes" id="UP000000314"/>
    </source>
</evidence>
<feature type="domain" description="Monopolin complex subunit Csm1/Pcs1 C-terminal" evidence="3">
    <location>
        <begin position="222"/>
        <end position="311"/>
    </location>
</feature>
<evidence type="ECO:0000313" key="4">
    <source>
        <dbReference type="EMBL" id="CAY67837.1"/>
    </source>
</evidence>
<dbReference type="PANTHER" id="PTHR28006">
    <property type="entry name" value="MONOPOLIN COMPLEX SUBUNIT CSM1"/>
    <property type="match status" value="1"/>
</dbReference>
<sequence length="330" mass="38151">MSSRGRDERLTPKKPKAITTNIENTPSKRTRSLFKKSSRTHTDITVLTDDESDQNNKRKQNIVDINAEGNPDKKRNSEASAANSSYNKLSPVKLTKKGGIVKSPLEQTPTRNVTLPSDVLLNQLFLRRDVRQLNEILNDLTTDKTEEIFNTYKLMAEQRMRKSDNLVQSLTQQIKDLNNQLEEGPFALQQLEDENEKLRRELQSLKNQSFDDSSNEQLSNIQIIFDMFELMTGVSCTDFEETNEQIVFTMRQSSVDSTFLMYKLSINKTTSRHIGEIEYHPIFSEQLQQDFESVKSRLPDYLKDDLTFPYNTLRNFFSKVSRSLSVSKKI</sequence>
<name>C4QX64_KOMPG</name>
<feature type="compositionally biased region" description="Low complexity" evidence="2">
    <location>
        <begin position="78"/>
        <end position="87"/>
    </location>
</feature>
<reference evidence="4 5" key="1">
    <citation type="journal article" date="2009" name="Nat. Biotechnol.">
        <title>Genome sequence of the recombinant protein production host Pichia pastoris.</title>
        <authorList>
            <person name="De Schutter K."/>
            <person name="Lin Y.C."/>
            <person name="Tiels P."/>
            <person name="Van Hecke A."/>
            <person name="Glinka S."/>
            <person name="Weber-Lehmann J."/>
            <person name="Rouze P."/>
            <person name="Van de Peer Y."/>
            <person name="Callewaert N."/>
        </authorList>
    </citation>
    <scope>NUCLEOTIDE SEQUENCE [LARGE SCALE GENOMIC DNA]</scope>
    <source>
        <strain evidence="5">GS115 / ATCC 20864</strain>
    </source>
</reference>
<dbReference type="PANTHER" id="PTHR28006:SF1">
    <property type="entry name" value="MONOPOLIN COMPLEX SUBUNIT CSM1"/>
    <property type="match status" value="1"/>
</dbReference>
<dbReference type="GO" id="GO:0033551">
    <property type="term" value="C:monopolin complex"/>
    <property type="evidence" value="ECO:0007669"/>
    <property type="project" value="InterPro"/>
</dbReference>
<feature type="compositionally biased region" description="Basic residues" evidence="2">
    <location>
        <begin position="28"/>
        <end position="39"/>
    </location>
</feature>
<dbReference type="Gene3D" id="3.90.1150.80">
    <property type="match status" value="1"/>
</dbReference>
<dbReference type="InParanoid" id="C4QX64"/>
<proteinExistence type="predicted"/>
<dbReference type="RefSeq" id="XP_002490118.1">
    <property type="nucleotide sequence ID" value="XM_002490073.1"/>
</dbReference>
<dbReference type="InterPro" id="IPR040349">
    <property type="entry name" value="Csm1/Pcs1"/>
</dbReference>
<organism evidence="4 5">
    <name type="scientific">Komagataella phaffii (strain GS115 / ATCC 20864)</name>
    <name type="common">Yeast</name>
    <name type="synonym">Pichia pastoris</name>
    <dbReference type="NCBI Taxonomy" id="644223"/>
    <lineage>
        <taxon>Eukaryota</taxon>
        <taxon>Fungi</taxon>
        <taxon>Dikarya</taxon>
        <taxon>Ascomycota</taxon>
        <taxon>Saccharomycotina</taxon>
        <taxon>Pichiomycetes</taxon>
        <taxon>Pichiales</taxon>
        <taxon>Pichiaceae</taxon>
        <taxon>Komagataella</taxon>
    </lineage>
</organism>
<dbReference type="GO" id="GO:1990644">
    <property type="term" value="F:microtubule site clamp"/>
    <property type="evidence" value="ECO:0007669"/>
    <property type="project" value="TreeGrafter"/>
</dbReference>
<dbReference type="GeneID" id="8196844"/>
<dbReference type="InterPro" id="IPR020981">
    <property type="entry name" value="Csm1/Pcs1_C"/>
</dbReference>
<dbReference type="CDD" id="cd23787">
    <property type="entry name" value="RWD_CSM1"/>
    <property type="match status" value="1"/>
</dbReference>
<dbReference type="EMBL" id="FN392319">
    <property type="protein sequence ID" value="CAY67837.1"/>
    <property type="molecule type" value="Genomic_DNA"/>
</dbReference>
<dbReference type="eggNOG" id="ENOG502RZY3">
    <property type="taxonomic scope" value="Eukaryota"/>
</dbReference>
<dbReference type="GO" id="GO:0034506">
    <property type="term" value="C:chromosome, centromeric core domain"/>
    <property type="evidence" value="ECO:0007669"/>
    <property type="project" value="TreeGrafter"/>
</dbReference>
<dbReference type="GO" id="GO:0072686">
    <property type="term" value="C:mitotic spindle"/>
    <property type="evidence" value="ECO:0007669"/>
    <property type="project" value="TreeGrafter"/>
</dbReference>
<protein>
    <recommendedName>
        <fullName evidence="3">Monopolin complex subunit Csm1/Pcs1 C-terminal domain-containing protein</fullName>
    </recommendedName>
</protein>
<accession>C4QX64</accession>
<evidence type="ECO:0000256" key="1">
    <source>
        <dbReference type="SAM" id="Coils"/>
    </source>
</evidence>
<feature type="region of interest" description="Disordered" evidence="2">
    <location>
        <begin position="1"/>
        <end position="90"/>
    </location>
</feature>